<proteinExistence type="predicted"/>
<protein>
    <submittedName>
        <fullName evidence="1">Uncharacterized protein</fullName>
    </submittedName>
</protein>
<dbReference type="AlphaFoldDB" id="A0A4V2SIT3"/>
<accession>A0A4V2SIT3</accession>
<sequence length="441" mass="46035">MTLLNLVNTDTINGKAVKLRFRGASNSDDLFDISIFLSPGDVWTANVSANGELSALSTSDTTCTLPSIEQIKETAGKFSTNRVLNNAAAETREGYVEILNMADIPPNTIGAGRTNSALYTAVKHVNSKAPCTQAVMDLQANPLVAGDVVNDPVARGYSWPTGGLTANWTIVNVASKASFSGEAVALRATPTNTIDVPGAANLVFSPQTGNTVANAAALTADPLLKTGLVRAASYDFPDLSTPYTTPLVAGAPEAQANQLAGVLATRSISNEYVTDPAVSFATDWVFSMPTRRYAVALNYETKTIVGHGVAGYTAAPASNFFSAAVGGNASLNRDKTRICVDAGPLTAFDREENSRTSFVISPDEILKFCGETSVLAFNGKASVLSAKLAVNDIATRFTDGWLRIGTNGLGNGLPVVGYAVGKAIGPDGGNFGGTWTHRTQP</sequence>
<organism evidence="1 2">
    <name type="scientific">Simplicispira metamorpha</name>
    <dbReference type="NCBI Taxonomy" id="80881"/>
    <lineage>
        <taxon>Bacteria</taxon>
        <taxon>Pseudomonadati</taxon>
        <taxon>Pseudomonadota</taxon>
        <taxon>Betaproteobacteria</taxon>
        <taxon>Burkholderiales</taxon>
        <taxon>Comamonadaceae</taxon>
        <taxon>Simplicispira</taxon>
    </lineage>
</organism>
<gene>
    <name evidence="1" type="ORF">EV674_1545</name>
</gene>
<comment type="caution">
    <text evidence="1">The sequence shown here is derived from an EMBL/GenBank/DDBJ whole genome shotgun (WGS) entry which is preliminary data.</text>
</comment>
<dbReference type="EMBL" id="SLXH01000054">
    <property type="protein sequence ID" value="TCP10807.1"/>
    <property type="molecule type" value="Genomic_DNA"/>
</dbReference>
<keyword evidence="2" id="KW-1185">Reference proteome</keyword>
<evidence type="ECO:0000313" key="1">
    <source>
        <dbReference type="EMBL" id="TCP10807.1"/>
    </source>
</evidence>
<dbReference type="Proteomes" id="UP000295182">
    <property type="component" value="Unassembled WGS sequence"/>
</dbReference>
<evidence type="ECO:0000313" key="2">
    <source>
        <dbReference type="Proteomes" id="UP000295182"/>
    </source>
</evidence>
<reference evidence="1 2" key="1">
    <citation type="submission" date="2019-03" db="EMBL/GenBank/DDBJ databases">
        <title>Genomic Encyclopedia of Type Strains, Phase IV (KMG-IV): sequencing the most valuable type-strain genomes for metagenomic binning, comparative biology and taxonomic classification.</title>
        <authorList>
            <person name="Goeker M."/>
        </authorList>
    </citation>
    <scope>NUCLEOTIDE SEQUENCE [LARGE SCALE GENOMIC DNA]</scope>
    <source>
        <strain evidence="1 2">DSM 1837</strain>
    </source>
</reference>
<name>A0A4V2SIT3_9BURK</name>